<dbReference type="STRING" id="1009370.ALO_04256"/>
<dbReference type="eggNOG" id="COG1399">
    <property type="taxonomic scope" value="Bacteria"/>
</dbReference>
<evidence type="ECO:0000313" key="2">
    <source>
        <dbReference type="Proteomes" id="UP000003240"/>
    </source>
</evidence>
<gene>
    <name evidence="1" type="ORF">ALO_04256</name>
</gene>
<dbReference type="PANTHER" id="PTHR34374:SF1">
    <property type="entry name" value="LARGE RIBOSOMAL RNA SUBUNIT ACCUMULATION PROTEIN YCED HOMOLOG 1, CHLOROPLASTIC"/>
    <property type="match status" value="1"/>
</dbReference>
<evidence type="ECO:0008006" key="3">
    <source>
        <dbReference type="Google" id="ProtNLM"/>
    </source>
</evidence>
<keyword evidence="2" id="KW-1185">Reference proteome</keyword>
<accession>F7NFM2</accession>
<reference evidence="1 2" key="1">
    <citation type="journal article" date="2011" name="EMBO J.">
        <title>Structural diversity of bacterial flagellar motors.</title>
        <authorList>
            <person name="Chen S."/>
            <person name="Beeby M."/>
            <person name="Murphy G.E."/>
            <person name="Leadbetter J.R."/>
            <person name="Hendrixson D.R."/>
            <person name="Briegel A."/>
            <person name="Li Z."/>
            <person name="Shi J."/>
            <person name="Tocheva E.I."/>
            <person name="Muller A."/>
            <person name="Dobro M.J."/>
            <person name="Jensen G.J."/>
        </authorList>
    </citation>
    <scope>NUCLEOTIDE SEQUENCE [LARGE SCALE GENOMIC DNA]</scope>
    <source>
        <strain evidence="1 2">DSM 6540</strain>
    </source>
</reference>
<name>F7NFM2_9FIRM</name>
<dbReference type="Pfam" id="PF02620">
    <property type="entry name" value="YceD"/>
    <property type="match status" value="1"/>
</dbReference>
<dbReference type="EMBL" id="AFGF01000030">
    <property type="protein sequence ID" value="EGO65145.1"/>
    <property type="molecule type" value="Genomic_DNA"/>
</dbReference>
<proteinExistence type="predicted"/>
<evidence type="ECO:0000313" key="1">
    <source>
        <dbReference type="EMBL" id="EGO65145.1"/>
    </source>
</evidence>
<organism evidence="1 2">
    <name type="scientific">Acetonema longum DSM 6540</name>
    <dbReference type="NCBI Taxonomy" id="1009370"/>
    <lineage>
        <taxon>Bacteria</taxon>
        <taxon>Bacillati</taxon>
        <taxon>Bacillota</taxon>
        <taxon>Negativicutes</taxon>
        <taxon>Acetonemataceae</taxon>
        <taxon>Acetonema</taxon>
    </lineage>
</organism>
<dbReference type="RefSeq" id="WP_004573074.1">
    <property type="nucleotide sequence ID" value="NZ_AFGF01000030.1"/>
</dbReference>
<dbReference type="Proteomes" id="UP000003240">
    <property type="component" value="Unassembled WGS sequence"/>
</dbReference>
<comment type="caution">
    <text evidence="1">The sequence shown here is derived from an EMBL/GenBank/DDBJ whole genome shotgun (WGS) entry which is preliminary data.</text>
</comment>
<dbReference type="AlphaFoldDB" id="F7NFM2"/>
<protein>
    <recommendedName>
        <fullName evidence="3">DUF177 domain-containing protein</fullName>
    </recommendedName>
</protein>
<dbReference type="PANTHER" id="PTHR34374">
    <property type="entry name" value="LARGE RIBOSOMAL RNA SUBUNIT ACCUMULATION PROTEIN YCED HOMOLOG 1, CHLOROPLASTIC"/>
    <property type="match status" value="1"/>
</dbReference>
<dbReference type="InterPro" id="IPR003772">
    <property type="entry name" value="YceD"/>
</dbReference>
<sequence length="166" mass="18203">MKIDISDIKRGNVKSKSFHISQAFLLLSDIEYSDIQIGGEVIDNHTALEVTGEIAVAAKYVCGRCLEPFTVSIHLSFHESFRELGSVSGVDDAERFSYQGDSIDVSGLVQTELVLNEPITRICSSECRGLCPVCGVNLNQQTCECKTDSVNPQFAALQQLLDKKKS</sequence>